<sequence length="58" mass="6322">MNKENRNRLIGVGAVLLSVASATYIFLVNSADEQAAKVDLTVPSLASERILYARFDPL</sequence>
<comment type="caution">
    <text evidence="1">The sequence shown here is derived from an EMBL/GenBank/DDBJ whole genome shotgun (WGS) entry which is preliminary data.</text>
</comment>
<dbReference type="Proteomes" id="UP001254608">
    <property type="component" value="Unassembled WGS sequence"/>
</dbReference>
<gene>
    <name evidence="1" type="ORF">RM530_06440</name>
</gene>
<keyword evidence="2" id="KW-1185">Reference proteome</keyword>
<accession>A0ABU2WID8</accession>
<name>A0ABU2WID8_9GAMM</name>
<evidence type="ECO:0000313" key="2">
    <source>
        <dbReference type="Proteomes" id="UP001254608"/>
    </source>
</evidence>
<proteinExistence type="predicted"/>
<dbReference type="RefSeq" id="WP_311364397.1">
    <property type="nucleotide sequence ID" value="NZ_JAVRIC010000006.1"/>
</dbReference>
<protein>
    <submittedName>
        <fullName evidence="1">Uncharacterized protein</fullName>
    </submittedName>
</protein>
<organism evidence="1 2">
    <name type="scientific">Banduia mediterranea</name>
    <dbReference type="NCBI Taxonomy" id="3075609"/>
    <lineage>
        <taxon>Bacteria</taxon>
        <taxon>Pseudomonadati</taxon>
        <taxon>Pseudomonadota</taxon>
        <taxon>Gammaproteobacteria</taxon>
        <taxon>Nevskiales</taxon>
        <taxon>Algiphilaceae</taxon>
        <taxon>Banduia</taxon>
    </lineage>
</organism>
<evidence type="ECO:0000313" key="1">
    <source>
        <dbReference type="EMBL" id="MDT0497004.1"/>
    </source>
</evidence>
<reference evidence="1 2" key="1">
    <citation type="submission" date="2023-09" db="EMBL/GenBank/DDBJ databases">
        <authorList>
            <person name="Rey-Velasco X."/>
        </authorList>
    </citation>
    <scope>NUCLEOTIDE SEQUENCE [LARGE SCALE GENOMIC DNA]</scope>
    <source>
        <strain evidence="1 2">W345</strain>
    </source>
</reference>
<dbReference type="EMBL" id="JAVRIC010000006">
    <property type="protein sequence ID" value="MDT0497004.1"/>
    <property type="molecule type" value="Genomic_DNA"/>
</dbReference>